<feature type="region of interest" description="Disordered" evidence="2">
    <location>
        <begin position="1"/>
        <end position="39"/>
    </location>
</feature>
<comment type="similarity">
    <text evidence="1">Belongs to the RRP15 family.</text>
</comment>
<dbReference type="OrthoDB" id="332535at2759"/>
<feature type="compositionally biased region" description="Basic and acidic residues" evidence="2">
    <location>
        <begin position="224"/>
        <end position="243"/>
    </location>
</feature>
<accession>A0A086K8F7</accession>
<dbReference type="InterPro" id="IPR012459">
    <property type="entry name" value="Rrp15"/>
</dbReference>
<dbReference type="GO" id="GO:0000470">
    <property type="term" value="P:maturation of LSU-rRNA"/>
    <property type="evidence" value="ECO:0007669"/>
    <property type="project" value="TreeGrafter"/>
</dbReference>
<feature type="compositionally biased region" description="Low complexity" evidence="2">
    <location>
        <begin position="66"/>
        <end position="79"/>
    </location>
</feature>
<feature type="compositionally biased region" description="Polar residues" evidence="2">
    <location>
        <begin position="249"/>
        <end position="262"/>
    </location>
</feature>
<feature type="compositionally biased region" description="Low complexity" evidence="2">
    <location>
        <begin position="115"/>
        <end position="126"/>
    </location>
</feature>
<gene>
    <name evidence="3" type="ORF">TGP89_309780</name>
</gene>
<protein>
    <submittedName>
        <fullName evidence="3">Rrp15p</fullName>
    </submittedName>
</protein>
<proteinExistence type="inferred from homology"/>
<dbReference type="GO" id="GO:0000460">
    <property type="term" value="P:maturation of 5.8S rRNA"/>
    <property type="evidence" value="ECO:0007669"/>
    <property type="project" value="TreeGrafter"/>
</dbReference>
<sequence length="270" mass="30401">MEPKRKTPLPSSSKGDREAECRDDVECDSGSETGALSPDASFLSFFEKRKRRKCGSGDGAEVGTDSESYQAAEASASDAETTRKKAAKRREPQAASKETSDLSKAFQDIMSRSLPQPASPSESRQRSSSKQRAKSNACSSASAASPETVPVLAGRPGIFEQLKKEKEEERLRRRLLAARRKQREASHVKPCAADREFEKSLRKIASKGVVRFFNVLMKFRREQAERESDEAQLKRQRKRDAFTRRQKGRNMNQGDTRKTQNFMKMLKSEE</sequence>
<comment type="caution">
    <text evidence="3">The sequence shown here is derived from an EMBL/GenBank/DDBJ whole genome shotgun (WGS) entry which is preliminary data.</text>
</comment>
<dbReference type="Proteomes" id="UP000028828">
    <property type="component" value="Unassembled WGS sequence"/>
</dbReference>
<dbReference type="VEuPathDB" id="ToxoDB:TGP89_309780"/>
<dbReference type="EMBL" id="AEYI02001171">
    <property type="protein sequence ID" value="KFG40675.1"/>
    <property type="molecule type" value="Genomic_DNA"/>
</dbReference>
<feature type="region of interest" description="Disordered" evidence="2">
    <location>
        <begin position="224"/>
        <end position="270"/>
    </location>
</feature>
<organism evidence="3 4">
    <name type="scientific">Toxoplasma gondii p89</name>
    <dbReference type="NCBI Taxonomy" id="943119"/>
    <lineage>
        <taxon>Eukaryota</taxon>
        <taxon>Sar</taxon>
        <taxon>Alveolata</taxon>
        <taxon>Apicomplexa</taxon>
        <taxon>Conoidasida</taxon>
        <taxon>Coccidia</taxon>
        <taxon>Eucoccidiorida</taxon>
        <taxon>Eimeriorina</taxon>
        <taxon>Sarcocystidae</taxon>
        <taxon>Toxoplasma</taxon>
    </lineage>
</organism>
<evidence type="ECO:0000313" key="4">
    <source>
        <dbReference type="Proteomes" id="UP000028828"/>
    </source>
</evidence>
<evidence type="ECO:0000256" key="2">
    <source>
        <dbReference type="SAM" id="MobiDB-lite"/>
    </source>
</evidence>
<feature type="region of interest" description="Disordered" evidence="2">
    <location>
        <begin position="52"/>
        <end position="168"/>
    </location>
</feature>
<dbReference type="AlphaFoldDB" id="A0A086K8F7"/>
<dbReference type="Pfam" id="PF07890">
    <property type="entry name" value="Rrp15p"/>
    <property type="match status" value="1"/>
</dbReference>
<dbReference type="GO" id="GO:0030687">
    <property type="term" value="C:preribosome, large subunit precursor"/>
    <property type="evidence" value="ECO:0007669"/>
    <property type="project" value="TreeGrafter"/>
</dbReference>
<dbReference type="PANTHER" id="PTHR13245:SF14">
    <property type="entry name" value="RRP15-LIKE PROTEIN"/>
    <property type="match status" value="1"/>
</dbReference>
<evidence type="ECO:0000313" key="3">
    <source>
        <dbReference type="EMBL" id="KFG40675.1"/>
    </source>
</evidence>
<feature type="compositionally biased region" description="Low complexity" evidence="2">
    <location>
        <begin position="134"/>
        <end position="145"/>
    </location>
</feature>
<evidence type="ECO:0000256" key="1">
    <source>
        <dbReference type="ARBA" id="ARBA00007462"/>
    </source>
</evidence>
<name>A0A086K8F7_TOXGO</name>
<dbReference type="PANTHER" id="PTHR13245">
    <property type="entry name" value="RRP15-LIKE PROTEIN"/>
    <property type="match status" value="1"/>
</dbReference>
<feature type="compositionally biased region" description="Basic and acidic residues" evidence="2">
    <location>
        <begin position="14"/>
        <end position="24"/>
    </location>
</feature>
<reference evidence="3 4" key="1">
    <citation type="submission" date="2014-03" db="EMBL/GenBank/DDBJ databases">
        <authorList>
            <person name="Sibley D."/>
            <person name="Venepally P."/>
            <person name="Karamycheva S."/>
            <person name="Hadjithomas M."/>
            <person name="Khan A."/>
            <person name="Brunk B."/>
            <person name="Roos D."/>
            <person name="Caler E."/>
            <person name="Lorenzi H."/>
        </authorList>
    </citation>
    <scope>NUCLEOTIDE SEQUENCE [LARGE SCALE GENOMIC DNA]</scope>
    <source>
        <strain evidence="4">p89</strain>
    </source>
</reference>